<evidence type="ECO:0000256" key="1">
    <source>
        <dbReference type="SAM" id="MobiDB-lite"/>
    </source>
</evidence>
<dbReference type="EMBL" id="CM029040">
    <property type="protein sequence ID" value="KAG2635498.1"/>
    <property type="molecule type" value="Genomic_DNA"/>
</dbReference>
<accession>A0A8T0VKW7</accession>
<proteinExistence type="predicted"/>
<gene>
    <name evidence="2" type="ORF">PVAP13_2NG358309</name>
</gene>
<comment type="caution">
    <text evidence="2">The sequence shown here is derived from an EMBL/GenBank/DDBJ whole genome shotgun (WGS) entry which is preliminary data.</text>
</comment>
<dbReference type="Proteomes" id="UP000823388">
    <property type="component" value="Chromosome 2N"/>
</dbReference>
<evidence type="ECO:0000313" key="3">
    <source>
        <dbReference type="Proteomes" id="UP000823388"/>
    </source>
</evidence>
<sequence>MPPIQAASSQRYNGRVRLAASPTSVSGHPAPQARPPRGQHLRRSLDPEQRARGAVGMASPRRRREDLDEGSRRTHGGRGQYSSPATTQPPPTALATPGIFAEHPRARCISHPGSFCKLRIKYLQKSSWFESPSDLGAVCKPRHASYGTATGVVASESAATAWRESQYEKAVAAKNKLSTKYQPW</sequence>
<dbReference type="AlphaFoldDB" id="A0A8T0VKW7"/>
<organism evidence="2 3">
    <name type="scientific">Panicum virgatum</name>
    <name type="common">Blackwell switchgrass</name>
    <dbReference type="NCBI Taxonomy" id="38727"/>
    <lineage>
        <taxon>Eukaryota</taxon>
        <taxon>Viridiplantae</taxon>
        <taxon>Streptophyta</taxon>
        <taxon>Embryophyta</taxon>
        <taxon>Tracheophyta</taxon>
        <taxon>Spermatophyta</taxon>
        <taxon>Magnoliopsida</taxon>
        <taxon>Liliopsida</taxon>
        <taxon>Poales</taxon>
        <taxon>Poaceae</taxon>
        <taxon>PACMAD clade</taxon>
        <taxon>Panicoideae</taxon>
        <taxon>Panicodae</taxon>
        <taxon>Paniceae</taxon>
        <taxon>Panicinae</taxon>
        <taxon>Panicum</taxon>
        <taxon>Panicum sect. Hiantes</taxon>
    </lineage>
</organism>
<feature type="region of interest" description="Disordered" evidence="1">
    <location>
        <begin position="1"/>
        <end position="97"/>
    </location>
</feature>
<protein>
    <submittedName>
        <fullName evidence="2">Uncharacterized protein</fullName>
    </submittedName>
</protein>
<keyword evidence="3" id="KW-1185">Reference proteome</keyword>
<reference evidence="2" key="1">
    <citation type="submission" date="2020-05" db="EMBL/GenBank/DDBJ databases">
        <title>WGS assembly of Panicum virgatum.</title>
        <authorList>
            <person name="Lovell J.T."/>
            <person name="Jenkins J."/>
            <person name="Shu S."/>
            <person name="Juenger T.E."/>
            <person name="Schmutz J."/>
        </authorList>
    </citation>
    <scope>NUCLEOTIDE SEQUENCE</scope>
    <source>
        <strain evidence="2">AP13</strain>
    </source>
</reference>
<name>A0A8T0VKW7_PANVG</name>
<feature type="compositionally biased region" description="Polar residues" evidence="1">
    <location>
        <begin position="1"/>
        <end position="12"/>
    </location>
</feature>
<evidence type="ECO:0000313" key="2">
    <source>
        <dbReference type="EMBL" id="KAG2635498.1"/>
    </source>
</evidence>
<feature type="compositionally biased region" description="Basic and acidic residues" evidence="1">
    <location>
        <begin position="63"/>
        <end position="72"/>
    </location>
</feature>